<dbReference type="Gene3D" id="3.40.1390.10">
    <property type="entry name" value="MurE/MurF, N-terminal domain"/>
    <property type="match status" value="2"/>
</dbReference>
<dbReference type="SUPFAM" id="SSF63418">
    <property type="entry name" value="MurE/MurF N-terminal domain"/>
    <property type="match status" value="2"/>
</dbReference>
<keyword evidence="4 8" id="KW-0573">Peptidoglycan synthesis</keyword>
<feature type="binding site" evidence="8">
    <location>
        <begin position="581"/>
        <end position="587"/>
    </location>
    <ligand>
        <name>ATP</name>
        <dbReference type="ChEBI" id="CHEBI:30616"/>
    </ligand>
</feature>
<comment type="pathway">
    <text evidence="8 9">Cell wall biogenesis; peptidoglycan biosynthesis.</text>
</comment>
<evidence type="ECO:0000313" key="15">
    <source>
        <dbReference type="Proteomes" id="UP000264036"/>
    </source>
</evidence>
<dbReference type="InterPro" id="IPR035911">
    <property type="entry name" value="MurE/MurF_N"/>
</dbReference>
<dbReference type="UniPathway" id="UPA00219"/>
<dbReference type="EMBL" id="DOEK01000023">
    <property type="protein sequence ID" value="HBP29486.1"/>
    <property type="molecule type" value="Genomic_DNA"/>
</dbReference>
<evidence type="ECO:0000256" key="10">
    <source>
        <dbReference type="RuleBase" id="RU004136"/>
    </source>
</evidence>
<dbReference type="EC" id="6.3.2.13" evidence="7"/>
<dbReference type="PANTHER" id="PTHR23135">
    <property type="entry name" value="MUR LIGASE FAMILY MEMBER"/>
    <property type="match status" value="1"/>
</dbReference>
<dbReference type="GO" id="GO:0008766">
    <property type="term" value="F:UDP-N-acetylmuramoylalanyl-D-glutamyl-2,6-diaminopimelate-D-alanyl-D-alanine ligase activity"/>
    <property type="evidence" value="ECO:0007669"/>
    <property type="project" value="RHEA"/>
</dbReference>
<dbReference type="NCBIfam" id="NF001126">
    <property type="entry name" value="PRK00139.1-4"/>
    <property type="match status" value="1"/>
</dbReference>
<dbReference type="Gene3D" id="3.40.1190.10">
    <property type="entry name" value="Mur-like, catalytic domain"/>
    <property type="match status" value="2"/>
</dbReference>
<feature type="binding site" evidence="7">
    <location>
        <position position="393"/>
    </location>
    <ligand>
        <name>meso-2,6-diaminopimelate</name>
        <dbReference type="ChEBI" id="CHEBI:57791"/>
    </ligand>
</feature>
<keyword evidence="7" id="KW-0460">Magnesium</keyword>
<dbReference type="SUPFAM" id="SSF53244">
    <property type="entry name" value="MurD-like peptide ligases, peptide-binding domain"/>
    <property type="match status" value="2"/>
</dbReference>
<dbReference type="GO" id="GO:0005524">
    <property type="term" value="F:ATP binding"/>
    <property type="evidence" value="ECO:0007669"/>
    <property type="project" value="UniProtKB-UniRule"/>
</dbReference>
<evidence type="ECO:0000256" key="5">
    <source>
        <dbReference type="ARBA" id="ARBA00023306"/>
    </source>
</evidence>
<comment type="subcellular location">
    <subcellularLocation>
        <location evidence="8 9">Cytoplasm</location>
    </subcellularLocation>
</comment>
<evidence type="ECO:0000259" key="12">
    <source>
        <dbReference type="Pfam" id="PF02875"/>
    </source>
</evidence>
<evidence type="ECO:0000256" key="3">
    <source>
        <dbReference type="ARBA" id="ARBA00022960"/>
    </source>
</evidence>
<proteinExistence type="inferred from homology"/>
<evidence type="ECO:0000313" key="14">
    <source>
        <dbReference type="EMBL" id="HBP29486.1"/>
    </source>
</evidence>
<dbReference type="InterPro" id="IPR013221">
    <property type="entry name" value="Mur_ligase_cen"/>
</dbReference>
<dbReference type="HAMAP" id="MF_00208">
    <property type="entry name" value="MurE"/>
    <property type="match status" value="1"/>
</dbReference>
<feature type="short sequence motif" description="Meso-diaminopimelate recognition motif" evidence="7">
    <location>
        <begin position="417"/>
        <end position="420"/>
    </location>
</feature>
<dbReference type="GO" id="GO:0005737">
    <property type="term" value="C:cytoplasm"/>
    <property type="evidence" value="ECO:0007669"/>
    <property type="project" value="UniProtKB-SubCell"/>
</dbReference>
<dbReference type="GO" id="GO:0008360">
    <property type="term" value="P:regulation of cell shape"/>
    <property type="evidence" value="ECO:0007669"/>
    <property type="project" value="UniProtKB-KW"/>
</dbReference>
<feature type="domain" description="Mur ligase C-terminal" evidence="12">
    <location>
        <begin position="351"/>
        <end position="468"/>
    </location>
</feature>
<gene>
    <name evidence="7" type="primary">murE</name>
    <name evidence="8" type="synonym">murF</name>
    <name evidence="14" type="ORF">DD666_08730</name>
</gene>
<dbReference type="InterPro" id="IPR005863">
    <property type="entry name" value="UDP-N-AcMur_synth"/>
</dbReference>
<comment type="cofactor">
    <cofactor evidence="7">
        <name>Mg(2+)</name>
        <dbReference type="ChEBI" id="CHEBI:18420"/>
    </cofactor>
</comment>
<dbReference type="GO" id="GO:0008765">
    <property type="term" value="F:UDP-N-acetylmuramoylalanyl-D-glutamate-2,6-diaminopimelate ligase activity"/>
    <property type="evidence" value="ECO:0007669"/>
    <property type="project" value="UniProtKB-UniRule"/>
</dbReference>
<dbReference type="EC" id="6.3.2.10" evidence="8"/>
<keyword evidence="6 8" id="KW-0961">Cell wall biogenesis/degradation</keyword>
<organism evidence="14 15">
    <name type="scientific">Advenella kashmirensis</name>
    <dbReference type="NCBI Taxonomy" id="310575"/>
    <lineage>
        <taxon>Bacteria</taxon>
        <taxon>Pseudomonadati</taxon>
        <taxon>Pseudomonadota</taxon>
        <taxon>Betaproteobacteria</taxon>
        <taxon>Burkholderiales</taxon>
        <taxon>Alcaligenaceae</taxon>
    </lineage>
</organism>
<dbReference type="InterPro" id="IPR036565">
    <property type="entry name" value="Mur-like_cat_sf"/>
</dbReference>
<dbReference type="PANTHER" id="PTHR23135:SF4">
    <property type="entry name" value="UDP-N-ACETYLMURAMOYL-L-ALANYL-D-GLUTAMATE--2,6-DIAMINOPIMELATE LIGASE MURE HOMOLOG, CHLOROPLASTIC"/>
    <property type="match status" value="1"/>
</dbReference>
<feature type="domain" description="Mur ligase central" evidence="13">
    <location>
        <begin position="110"/>
        <end position="312"/>
    </location>
</feature>
<feature type="binding site" evidence="7">
    <location>
        <position position="188"/>
    </location>
    <ligand>
        <name>UDP-N-acetyl-alpha-D-muramoyl-L-alanyl-D-glutamate</name>
        <dbReference type="ChEBI" id="CHEBI:83900"/>
    </ligand>
</feature>
<evidence type="ECO:0000256" key="6">
    <source>
        <dbReference type="ARBA" id="ARBA00023316"/>
    </source>
</evidence>
<comment type="PTM">
    <text evidence="7">Carboxylation is probably crucial for Mg(2+) binding and, consequently, for the gamma-phosphate positioning of ATP.</text>
</comment>
<dbReference type="InterPro" id="IPR000713">
    <property type="entry name" value="Mur_ligase_N"/>
</dbReference>
<feature type="binding site" evidence="7">
    <location>
        <begin position="417"/>
        <end position="420"/>
    </location>
    <ligand>
        <name>meso-2,6-diaminopimelate</name>
        <dbReference type="ChEBI" id="CHEBI:57791"/>
    </ligand>
</feature>
<keyword evidence="8 14" id="KW-0436">Ligase</keyword>
<feature type="domain" description="Mur ligase central" evidence="13">
    <location>
        <begin position="579"/>
        <end position="769"/>
    </location>
</feature>
<comment type="similarity">
    <text evidence="1 7">Belongs to the MurCDEF family. MurE subfamily.</text>
</comment>
<comment type="caution">
    <text evidence="7">Lacks conserved residue(s) required for the propagation of feature annotation.</text>
</comment>
<evidence type="ECO:0000259" key="13">
    <source>
        <dbReference type="Pfam" id="PF08245"/>
    </source>
</evidence>
<feature type="binding site" evidence="7">
    <location>
        <position position="22"/>
    </location>
    <ligand>
        <name>UDP-N-acetyl-alpha-D-muramoyl-L-alanyl-D-glutamate</name>
        <dbReference type="ChEBI" id="CHEBI:83900"/>
    </ligand>
</feature>
<dbReference type="Pfam" id="PF02875">
    <property type="entry name" value="Mur_ligase_C"/>
    <property type="match status" value="2"/>
</dbReference>
<feature type="binding site" evidence="7">
    <location>
        <position position="466"/>
    </location>
    <ligand>
        <name>meso-2,6-diaminopimelate</name>
        <dbReference type="ChEBI" id="CHEBI:57791"/>
    </ligand>
</feature>
<comment type="catalytic activity">
    <reaction evidence="7">
        <text>UDP-N-acetyl-alpha-D-muramoyl-L-alanyl-D-glutamate + meso-2,6-diaminopimelate + ATP = UDP-N-acetyl-alpha-D-muramoyl-L-alanyl-gamma-D-glutamyl-meso-2,6-diaminopimelate + ADP + phosphate + H(+)</text>
        <dbReference type="Rhea" id="RHEA:23676"/>
        <dbReference type="ChEBI" id="CHEBI:15378"/>
        <dbReference type="ChEBI" id="CHEBI:30616"/>
        <dbReference type="ChEBI" id="CHEBI:43474"/>
        <dbReference type="ChEBI" id="CHEBI:57791"/>
        <dbReference type="ChEBI" id="CHEBI:83900"/>
        <dbReference type="ChEBI" id="CHEBI:83905"/>
        <dbReference type="ChEBI" id="CHEBI:456216"/>
        <dbReference type="EC" id="6.3.2.13"/>
    </reaction>
</comment>
<evidence type="ECO:0000259" key="11">
    <source>
        <dbReference type="Pfam" id="PF01225"/>
    </source>
</evidence>
<dbReference type="NCBIfam" id="NF008896">
    <property type="entry name" value="PRK11929.1"/>
    <property type="match status" value="1"/>
</dbReference>
<dbReference type="SUPFAM" id="SSF53623">
    <property type="entry name" value="MurD-like peptide ligases, catalytic domain"/>
    <property type="match status" value="2"/>
</dbReference>
<feature type="domain" description="Mur ligase N-terminal catalytic" evidence="11">
    <location>
        <begin position="500"/>
        <end position="544"/>
    </location>
</feature>
<comment type="function">
    <text evidence="8 10">Involved in cell wall formation. Catalyzes the final step in the synthesis of UDP-N-acetylmuramoyl-pentapeptide, the precursor of murein.</text>
</comment>
<dbReference type="GO" id="GO:0009252">
    <property type="term" value="P:peptidoglycan biosynthetic process"/>
    <property type="evidence" value="ECO:0007669"/>
    <property type="project" value="UniProtKB-UniRule"/>
</dbReference>
<dbReference type="NCBIfam" id="TIGR01085">
    <property type="entry name" value="murE"/>
    <property type="match status" value="1"/>
</dbReference>
<sequence length="932" mass="99136">MNGRQIAQWLAGHVTDKADLRLDSRDIQKGDVFVACAGSVVNGLAYIPDAIKKGAVAVIADVASTNQGQALLDAGHAVPVLPVVGLRTHLGEIADSWYDHPSAAVSVIAVTGTNGKTSCVTWIAEALNAIGKSCATIGTLGTVMPDGTNLGGYLTTPDVLTLHRQIAQMRAAGVEYVAMEASSIGIEQGRMDGLQVKVAAFTNLTLDHLDYHQSMARYEAAKRALFVWPGLSHAIVNMDDEAGERIFAKTTAHARAGYSLKAAPQATFTAVEHEFRDYGLVFTLRTPGGDAQLTTRLLGEHSIANILLVVAVLDALGIHLRQSAGLVSLLTPVPGRLQTVTPAGADAGHKRPLVVVDYSHTPDSLERALQALQPVATARGGQLLCIFGCGGDRDKSKRPIMGQIAARLADQVLVTSDNPRTEAPGDILNDILKGMPQGARAEPDRGCAIIEMILKASAADVVLVAGKGHETYQEINHERQPFDDLEWSRLGLLLRDRPEISTDSRHVPENGLFVAIRGEQHDGHEFIGAAGQAGAAAALVSRRDPAVDLPQILVADTTIALMSMGHAWRRQYCLPLIAVAGSNGKTTTKEMISCVLAAGVGIERRFATEGNLNNQWGVPRSLLKLTSEHQMAVLELGMNHPGEIEQLAALCEPSIAVVTNAQREHQEFMHTVQAVAIENGQVFLSLPADGTAIFPADEPYADLWQELAGERRVLTFGQTADADFYAESVVSDALGISFVMKTPVGQIDVRLAIAGAHNVRNSLAAAACAHAAGISLADIRDGLQTFAPVKGRMRSHTLSGGLTLVDDSYNANPDSVIAAIDVLAALPAPTVLVLGDMAEVGENGPQMHEEMGQYARNKGISYVFTYGNASALAAQACGQAAEHMTDIHKIAERVVARQPASILVKGSRSMRMERVVQDLLSWSEKNEAGHAL</sequence>
<evidence type="ECO:0000256" key="4">
    <source>
        <dbReference type="ARBA" id="ARBA00022984"/>
    </source>
</evidence>
<comment type="caution">
    <text evidence="14">The sequence shown here is derived from an EMBL/GenBank/DDBJ whole genome shotgun (WGS) entry which is preliminary data.</text>
</comment>
<feature type="binding site" evidence="7">
    <location>
        <begin position="112"/>
        <end position="118"/>
    </location>
    <ligand>
        <name>ATP</name>
        <dbReference type="ChEBI" id="CHEBI:30616"/>
    </ligand>
</feature>
<keyword evidence="8" id="KW-0067">ATP-binding</keyword>
<dbReference type="InterPro" id="IPR036615">
    <property type="entry name" value="Mur_ligase_C_dom_sf"/>
</dbReference>
<feature type="binding site" evidence="7">
    <location>
        <position position="182"/>
    </location>
    <ligand>
        <name>UDP-N-acetyl-alpha-D-muramoyl-L-alanyl-D-glutamate</name>
        <dbReference type="ChEBI" id="CHEBI:83900"/>
    </ligand>
</feature>
<comment type="similarity">
    <text evidence="8">Belongs to the MurCDEF family. MurF subfamily.</text>
</comment>
<accession>A0A356LES6</accession>
<keyword evidence="2 8" id="KW-0132">Cell division</keyword>
<feature type="modified residue" description="N6-carboxylysine" evidence="7">
    <location>
        <position position="222"/>
    </location>
</feature>
<feature type="binding site" evidence="7">
    <location>
        <position position="470"/>
    </location>
    <ligand>
        <name>meso-2,6-diaminopimelate</name>
        <dbReference type="ChEBI" id="CHEBI:57791"/>
    </ligand>
</feature>
<feature type="domain" description="Mur ligase C-terminal" evidence="12">
    <location>
        <begin position="791"/>
        <end position="908"/>
    </location>
</feature>
<dbReference type="GO" id="GO:0047480">
    <property type="term" value="F:UDP-N-acetylmuramoyl-tripeptide-D-alanyl-D-alanine ligase activity"/>
    <property type="evidence" value="ECO:0007669"/>
    <property type="project" value="UniProtKB-UniRule"/>
</dbReference>
<dbReference type="InterPro" id="IPR005761">
    <property type="entry name" value="UDP-N-AcMur-Glu-dNH2Pim_ligase"/>
</dbReference>
<dbReference type="HAMAP" id="MF_02019">
    <property type="entry name" value="MurF"/>
    <property type="match status" value="1"/>
</dbReference>
<feature type="binding site" evidence="7">
    <location>
        <position position="24"/>
    </location>
    <ligand>
        <name>UDP-N-acetyl-alpha-D-muramoyl-L-alanyl-D-glutamate</name>
        <dbReference type="ChEBI" id="CHEBI:83900"/>
    </ligand>
</feature>
<evidence type="ECO:0000256" key="8">
    <source>
        <dbReference type="HAMAP-Rule" id="MF_02019"/>
    </source>
</evidence>
<dbReference type="NCBIfam" id="TIGR01143">
    <property type="entry name" value="murF"/>
    <property type="match status" value="1"/>
</dbReference>
<dbReference type="Pfam" id="PF01225">
    <property type="entry name" value="Mur_ligase"/>
    <property type="match status" value="2"/>
</dbReference>
<feature type="binding site" evidence="7">
    <location>
        <position position="190"/>
    </location>
    <ligand>
        <name>UDP-N-acetyl-alpha-D-muramoyl-L-alanyl-D-glutamate</name>
        <dbReference type="ChEBI" id="CHEBI:83900"/>
    </ligand>
</feature>
<dbReference type="AlphaFoldDB" id="A0A356LES6"/>
<feature type="binding site" evidence="7">
    <location>
        <begin position="155"/>
        <end position="156"/>
    </location>
    <ligand>
        <name>UDP-N-acetyl-alpha-D-muramoyl-L-alanyl-D-glutamate</name>
        <dbReference type="ChEBI" id="CHEBI:83900"/>
    </ligand>
</feature>
<keyword evidence="3 8" id="KW-0133">Cell shape</keyword>
<keyword evidence="8" id="KW-0963">Cytoplasm</keyword>
<feature type="domain" description="Mur ligase N-terminal catalytic" evidence="11">
    <location>
        <begin position="21"/>
        <end position="98"/>
    </location>
</feature>
<evidence type="ECO:0000256" key="9">
    <source>
        <dbReference type="RuleBase" id="RU004135"/>
    </source>
</evidence>
<dbReference type="InterPro" id="IPR004101">
    <property type="entry name" value="Mur_ligase_C"/>
</dbReference>
<dbReference type="Gene3D" id="3.90.190.20">
    <property type="entry name" value="Mur ligase, C-terminal domain"/>
    <property type="match status" value="2"/>
</dbReference>
<keyword evidence="5 8" id="KW-0131">Cell cycle</keyword>
<evidence type="ECO:0000256" key="1">
    <source>
        <dbReference type="ARBA" id="ARBA00005898"/>
    </source>
</evidence>
<keyword evidence="8" id="KW-0547">Nucleotide-binding</keyword>
<dbReference type="Proteomes" id="UP000264036">
    <property type="component" value="Unassembled WGS sequence"/>
</dbReference>
<dbReference type="GO" id="GO:0000287">
    <property type="term" value="F:magnesium ion binding"/>
    <property type="evidence" value="ECO:0007669"/>
    <property type="project" value="UniProtKB-UniRule"/>
</dbReference>
<reference evidence="14 15" key="1">
    <citation type="journal article" date="2018" name="Nat. Biotechnol.">
        <title>A standardized bacterial taxonomy based on genome phylogeny substantially revises the tree of life.</title>
        <authorList>
            <person name="Parks D.H."/>
            <person name="Chuvochina M."/>
            <person name="Waite D.W."/>
            <person name="Rinke C."/>
            <person name="Skarshewski A."/>
            <person name="Chaumeil P.A."/>
            <person name="Hugenholtz P."/>
        </authorList>
    </citation>
    <scope>NUCLEOTIDE SEQUENCE [LARGE SCALE GENOMIC DNA]</scope>
    <source>
        <strain evidence="14">UBA10707</strain>
    </source>
</reference>
<evidence type="ECO:0000256" key="2">
    <source>
        <dbReference type="ARBA" id="ARBA00022618"/>
    </source>
</evidence>
<name>A0A356LES6_9BURK</name>
<comment type="function">
    <text evidence="7">Catalyzes the addition of meso-diaminopimelic acid to the nucleotide precursor UDP-N-acetylmuramoyl-L-alanyl-D-glutamate (UMAG) in the biosynthesis of bacterial cell-wall peptidoglycan.</text>
</comment>
<dbReference type="GO" id="GO:0071555">
    <property type="term" value="P:cell wall organization"/>
    <property type="evidence" value="ECO:0007669"/>
    <property type="project" value="UniProtKB-KW"/>
</dbReference>
<protein>
    <recommendedName>
        <fullName evidence="7 8">Multifunctional fusion protein</fullName>
    </recommendedName>
    <domain>
        <recommendedName>
            <fullName evidence="7">UDP-N-acetylmuramoyl-L-alanyl-D-glutamate--2,6-diaminopimelate ligase</fullName>
            <ecNumber evidence="7">6.3.2.13</ecNumber>
        </recommendedName>
        <alternativeName>
            <fullName evidence="7">Meso-A2pm-adding enzyme</fullName>
        </alternativeName>
        <alternativeName>
            <fullName evidence="7">Meso-diaminopimelate-adding enzyme</fullName>
        </alternativeName>
        <alternativeName>
            <fullName evidence="7">UDP-MurNAc-L-Ala-D-Glu:meso-diaminopimelate ligase</fullName>
        </alternativeName>
        <alternativeName>
            <fullName evidence="7">UDP-MurNAc-tripeptide synthetase</fullName>
        </alternativeName>
        <alternativeName>
            <fullName evidence="7">UDP-N-acetylmuramyl-tripeptide synthetase</fullName>
        </alternativeName>
    </domain>
    <domain>
        <recommendedName>
            <fullName evidence="8">UDP-N-acetylmuramoyl-tripeptide--D-alanyl-D-alanine ligase</fullName>
            <ecNumber evidence="8">6.3.2.10</ecNumber>
        </recommendedName>
        <alternativeName>
            <fullName evidence="8">D-alanyl-D-alanine-adding enzyme</fullName>
        </alternativeName>
    </domain>
</protein>
<dbReference type="Pfam" id="PF08245">
    <property type="entry name" value="Mur_ligase_M"/>
    <property type="match status" value="2"/>
</dbReference>
<dbReference type="GO" id="GO:0051301">
    <property type="term" value="P:cell division"/>
    <property type="evidence" value="ECO:0007669"/>
    <property type="project" value="UniProtKB-KW"/>
</dbReference>
<comment type="catalytic activity">
    <reaction evidence="8 10">
        <text>D-alanyl-D-alanine + UDP-N-acetyl-alpha-D-muramoyl-L-alanyl-gamma-D-glutamyl-meso-2,6-diaminopimelate + ATP = UDP-N-acetyl-alpha-D-muramoyl-L-alanyl-gamma-D-glutamyl-meso-2,6-diaminopimeloyl-D-alanyl-D-alanine + ADP + phosphate + H(+)</text>
        <dbReference type="Rhea" id="RHEA:28374"/>
        <dbReference type="ChEBI" id="CHEBI:15378"/>
        <dbReference type="ChEBI" id="CHEBI:30616"/>
        <dbReference type="ChEBI" id="CHEBI:43474"/>
        <dbReference type="ChEBI" id="CHEBI:57822"/>
        <dbReference type="ChEBI" id="CHEBI:61386"/>
        <dbReference type="ChEBI" id="CHEBI:83905"/>
        <dbReference type="ChEBI" id="CHEBI:456216"/>
        <dbReference type="EC" id="6.3.2.10"/>
    </reaction>
</comment>
<evidence type="ECO:0000256" key="7">
    <source>
        <dbReference type="HAMAP-Rule" id="MF_00208"/>
    </source>
</evidence>